<name>A0A2P5T2L0_9GAMM</name>
<proteinExistence type="predicted"/>
<reference evidence="1 2" key="1">
    <citation type="journal article" date="2018" name="Genome Biol. Evol.">
        <title>Cladogenesis and Genomic Streamlining in Extracellular Endosymbionts of Tropical Stink Bugs.</title>
        <authorList>
            <person name="Otero-Bravo A."/>
            <person name="Goffredi S."/>
            <person name="Sabree Z.L."/>
        </authorList>
    </citation>
    <scope>NUCLEOTIDE SEQUENCE [LARGE SCALE GENOMIC DNA]</scope>
    <source>
        <strain evidence="1 2">SoEO</strain>
    </source>
</reference>
<evidence type="ECO:0000313" key="1">
    <source>
        <dbReference type="EMBL" id="PPI88819.1"/>
    </source>
</evidence>
<sequence length="59" mass="7128">MIYRAYNFYCINSSILLFVIELKNICILKLLFELIKLIIVNKYLYKNEILFIVLNKPIK</sequence>
<dbReference type="Proteomes" id="UP000295937">
    <property type="component" value="Unassembled WGS sequence"/>
</dbReference>
<dbReference type="EMBL" id="PDKR01000001">
    <property type="protein sequence ID" value="PPI88819.1"/>
    <property type="molecule type" value="Genomic_DNA"/>
</dbReference>
<comment type="caution">
    <text evidence="1">The sequence shown here is derived from an EMBL/GenBank/DDBJ whole genome shotgun (WGS) entry which is preliminary data.</text>
</comment>
<accession>A0A2P5T2L0</accession>
<gene>
    <name evidence="1" type="ORF">CRV09_00715</name>
</gene>
<protein>
    <submittedName>
        <fullName evidence="1">Uncharacterized protein</fullName>
    </submittedName>
</protein>
<dbReference type="AlphaFoldDB" id="A0A2P5T2L0"/>
<evidence type="ECO:0000313" key="2">
    <source>
        <dbReference type="Proteomes" id="UP000295937"/>
    </source>
</evidence>
<organism evidence="1 2">
    <name type="scientific">Candidatus Pantoea edessiphila</name>
    <dbReference type="NCBI Taxonomy" id="2044610"/>
    <lineage>
        <taxon>Bacteria</taxon>
        <taxon>Pseudomonadati</taxon>
        <taxon>Pseudomonadota</taxon>
        <taxon>Gammaproteobacteria</taxon>
        <taxon>Enterobacterales</taxon>
        <taxon>Erwiniaceae</taxon>
        <taxon>Pantoea</taxon>
    </lineage>
</organism>